<reference evidence="3" key="2">
    <citation type="submission" date="2020-11" db="EMBL/GenBank/DDBJ databases">
        <authorList>
            <person name="McCartney M.A."/>
            <person name="Auch B."/>
            <person name="Kono T."/>
            <person name="Mallez S."/>
            <person name="Becker A."/>
            <person name="Gohl D.M."/>
            <person name="Silverstein K.A.T."/>
            <person name="Koren S."/>
            <person name="Bechman K.B."/>
            <person name="Herman A."/>
            <person name="Abrahante J.E."/>
            <person name="Garbe J."/>
        </authorList>
    </citation>
    <scope>NUCLEOTIDE SEQUENCE</scope>
    <source>
        <strain evidence="3">Duluth1</strain>
        <tissue evidence="3">Whole animal</tissue>
    </source>
</reference>
<feature type="coiled-coil region" evidence="1">
    <location>
        <begin position="52"/>
        <end position="86"/>
    </location>
</feature>
<organism evidence="3 4">
    <name type="scientific">Dreissena polymorpha</name>
    <name type="common">Zebra mussel</name>
    <name type="synonym">Mytilus polymorpha</name>
    <dbReference type="NCBI Taxonomy" id="45954"/>
    <lineage>
        <taxon>Eukaryota</taxon>
        <taxon>Metazoa</taxon>
        <taxon>Spiralia</taxon>
        <taxon>Lophotrochozoa</taxon>
        <taxon>Mollusca</taxon>
        <taxon>Bivalvia</taxon>
        <taxon>Autobranchia</taxon>
        <taxon>Heteroconchia</taxon>
        <taxon>Euheterodonta</taxon>
        <taxon>Imparidentia</taxon>
        <taxon>Neoheterodontei</taxon>
        <taxon>Myida</taxon>
        <taxon>Dreissenoidea</taxon>
        <taxon>Dreissenidae</taxon>
        <taxon>Dreissena</taxon>
    </lineage>
</organism>
<gene>
    <name evidence="3" type="ORF">DPMN_088646</name>
</gene>
<keyword evidence="2" id="KW-0732">Signal</keyword>
<keyword evidence="1" id="KW-0175">Coiled coil</keyword>
<sequence length="158" mass="18276">MMQHRKCMLPFLNIILTTFAREPSCPAFSRYDFEERLLERVIRNELVIETMLKEIRETVKVIKEDRSKLEESLNGLEKMNTEINREIKGALQGGLKNMSDSDLMERMQEEMRTKVDDAVKTAKINISEAVADLILNASMTVLKMNKENELLKGTILIQ</sequence>
<dbReference type="Proteomes" id="UP000828390">
    <property type="component" value="Unassembled WGS sequence"/>
</dbReference>
<keyword evidence="4" id="KW-1185">Reference proteome</keyword>
<feature type="chain" id="PRO_5038372999" evidence="2">
    <location>
        <begin position="21"/>
        <end position="158"/>
    </location>
</feature>
<name>A0A9D4QY27_DREPO</name>
<evidence type="ECO:0000313" key="4">
    <source>
        <dbReference type="Proteomes" id="UP000828390"/>
    </source>
</evidence>
<evidence type="ECO:0000256" key="1">
    <source>
        <dbReference type="SAM" id="Coils"/>
    </source>
</evidence>
<dbReference type="EMBL" id="JAIWYP010000003">
    <property type="protein sequence ID" value="KAH3846345.1"/>
    <property type="molecule type" value="Genomic_DNA"/>
</dbReference>
<protein>
    <submittedName>
        <fullName evidence="3">Uncharacterized protein</fullName>
    </submittedName>
</protein>
<proteinExistence type="predicted"/>
<comment type="caution">
    <text evidence="3">The sequence shown here is derived from an EMBL/GenBank/DDBJ whole genome shotgun (WGS) entry which is preliminary data.</text>
</comment>
<feature type="signal peptide" evidence="2">
    <location>
        <begin position="1"/>
        <end position="20"/>
    </location>
</feature>
<evidence type="ECO:0000256" key="2">
    <source>
        <dbReference type="SAM" id="SignalP"/>
    </source>
</evidence>
<dbReference type="AlphaFoldDB" id="A0A9D4QY27"/>
<accession>A0A9D4QY27</accession>
<evidence type="ECO:0000313" key="3">
    <source>
        <dbReference type="EMBL" id="KAH3846345.1"/>
    </source>
</evidence>
<reference evidence="3" key="1">
    <citation type="journal article" date="2019" name="bioRxiv">
        <title>The Genome of the Zebra Mussel, Dreissena polymorpha: A Resource for Invasive Species Research.</title>
        <authorList>
            <person name="McCartney M.A."/>
            <person name="Auch B."/>
            <person name="Kono T."/>
            <person name="Mallez S."/>
            <person name="Zhang Y."/>
            <person name="Obille A."/>
            <person name="Becker A."/>
            <person name="Abrahante J.E."/>
            <person name="Garbe J."/>
            <person name="Badalamenti J.P."/>
            <person name="Herman A."/>
            <person name="Mangelson H."/>
            <person name="Liachko I."/>
            <person name="Sullivan S."/>
            <person name="Sone E.D."/>
            <person name="Koren S."/>
            <person name="Silverstein K.A.T."/>
            <person name="Beckman K.B."/>
            <person name="Gohl D.M."/>
        </authorList>
    </citation>
    <scope>NUCLEOTIDE SEQUENCE</scope>
    <source>
        <strain evidence="3">Duluth1</strain>
        <tissue evidence="3">Whole animal</tissue>
    </source>
</reference>